<dbReference type="AlphaFoldDB" id="A0A1T5DT58"/>
<accession>A0A1T5DT58</accession>
<keyword evidence="2" id="KW-1185">Reference proteome</keyword>
<dbReference type="RefSeq" id="WP_139378707.1">
    <property type="nucleotide sequence ID" value="NZ_FUYS01000007.1"/>
</dbReference>
<dbReference type="OrthoDB" id="9857870at2"/>
<evidence type="ECO:0000313" key="2">
    <source>
        <dbReference type="Proteomes" id="UP000190541"/>
    </source>
</evidence>
<dbReference type="STRING" id="623280.SAMN05660226_02964"/>
<organism evidence="1 2">
    <name type="scientific">Parapedobacter luteus</name>
    <dbReference type="NCBI Taxonomy" id="623280"/>
    <lineage>
        <taxon>Bacteria</taxon>
        <taxon>Pseudomonadati</taxon>
        <taxon>Bacteroidota</taxon>
        <taxon>Sphingobacteriia</taxon>
        <taxon>Sphingobacteriales</taxon>
        <taxon>Sphingobacteriaceae</taxon>
        <taxon>Parapedobacter</taxon>
    </lineage>
</organism>
<protein>
    <submittedName>
        <fullName evidence="1">Uncharacterized protein</fullName>
    </submittedName>
</protein>
<gene>
    <name evidence="1" type="ORF">SAMN05660226_02964</name>
</gene>
<proteinExistence type="predicted"/>
<sequence length="293" mass="34417">MREINAYLLLLGGMLLNFSLAIAQTTINHENIFSLRHTCVGIPEDDKLRIYALKKRNWQLMDSIPLPKDYKALDGNIRRVYILMENQMVFHGFYGEPKDTLLFSDSIKMNEITHWIRTPHSTEKDIWIYENERIAAYVKDGEKWLKIDMHEHLSRMLNNEGVKPLIKEDVTRPFKKLYSFENEAGEYTVAVHDDKMIFYRYELPAVYREARNIDFEEKYGHSLPSSKEMEFVLQDGAITAFVYDRRMVAVVFPGLIRFYQYDFGRKKWTQIPDVPDLAYGACCMYPGGQSEAH</sequence>
<evidence type="ECO:0000313" key="1">
    <source>
        <dbReference type="EMBL" id="SKB74875.1"/>
    </source>
</evidence>
<dbReference type="Proteomes" id="UP000190541">
    <property type="component" value="Unassembled WGS sequence"/>
</dbReference>
<reference evidence="1 2" key="1">
    <citation type="submission" date="2017-02" db="EMBL/GenBank/DDBJ databases">
        <authorList>
            <person name="Peterson S.W."/>
        </authorList>
    </citation>
    <scope>NUCLEOTIDE SEQUENCE [LARGE SCALE GENOMIC DNA]</scope>
    <source>
        <strain evidence="1 2">DSM 22899</strain>
    </source>
</reference>
<dbReference type="EMBL" id="FUYS01000007">
    <property type="protein sequence ID" value="SKB74875.1"/>
    <property type="molecule type" value="Genomic_DNA"/>
</dbReference>
<name>A0A1T5DT58_9SPHI</name>